<comment type="function">
    <text evidence="1">Catalyzes the cleavage of beta-carotene at its central double bond (15,15') to yield two molecules of all-trans-retinal.</text>
</comment>
<comment type="similarity">
    <text evidence="1">Belongs to the Brp/Blh beta-carotene diooxygenase family.</text>
</comment>
<comment type="cofactor">
    <cofactor evidence="1">
        <name>Fe(2+)</name>
        <dbReference type="ChEBI" id="CHEBI:29033"/>
    </cofactor>
</comment>
<feature type="transmembrane region" description="Helical" evidence="1">
    <location>
        <begin position="20"/>
        <end position="38"/>
    </location>
</feature>
<sequence>MRFLSLPPLPGGSLFTCLSWGQACSYALVAACCLLVRFPAYATTVLGPVLLVGLLGLGVAHGACDQLVWPVYRPVRGSRWVYQVRFGLGYLGLAGGVGLVWWQWPGVAAVFFFGLTAWHWGSADAPAYPQRGIWLAHSLLRGVLLLALPAYFWPAETVGHVNGLLLLTGAPPAQLDSYAPGGLLGLVLAGHLGLWAYLGWQRLPGRWLRDVGEVCLLACLFSSWPPLLALGVYFVFWHSLQHILRLAPLLGYAAGPSRLGARGRRKLLFFARRAWPMLAASLVLLAGAHALGGTWLPAQNAWLGLVVLAASVVTVPHALLVTLVMDAPKWRARPYLAAGNPLVLPAGQPPESGTALQAYGGR</sequence>
<keyword evidence="1" id="KW-0472">Membrane</keyword>
<feature type="transmembrane region" description="Helical" evidence="1">
    <location>
        <begin position="211"/>
        <end position="236"/>
    </location>
</feature>
<name>A0ABY4J4J9_9BACT</name>
<proteinExistence type="inferred from homology"/>
<keyword evidence="1" id="KW-0560">Oxidoreductase</keyword>
<feature type="transmembrane region" description="Helical" evidence="1">
    <location>
        <begin position="45"/>
        <end position="63"/>
    </location>
</feature>
<reference evidence="2 3" key="1">
    <citation type="submission" date="2022-04" db="EMBL/GenBank/DDBJ databases">
        <title>Hymenobacter sp. isolated from the air.</title>
        <authorList>
            <person name="Won M."/>
            <person name="Lee C.-M."/>
            <person name="Woen H.-Y."/>
            <person name="Kwon S.-W."/>
        </authorList>
    </citation>
    <scope>NUCLEOTIDE SEQUENCE [LARGE SCALE GENOMIC DNA]</scope>
    <source>
        <strain evidence="3">5516 S-25</strain>
    </source>
</reference>
<feature type="transmembrane region" description="Helical" evidence="1">
    <location>
        <begin position="273"/>
        <end position="296"/>
    </location>
</feature>
<feature type="binding site" evidence="1">
    <location>
        <position position="238"/>
    </location>
    <ligand>
        <name>Fe cation</name>
        <dbReference type="ChEBI" id="CHEBI:24875"/>
    </ligand>
</feature>
<protein>
    <recommendedName>
        <fullName evidence="1">Probable beta-carotene 15,15'-dioxygenase</fullName>
        <ecNumber evidence="1">1.13.11.63</ecNumber>
    </recommendedName>
</protein>
<dbReference type="NCBIfam" id="TIGR03753">
    <property type="entry name" value="blh_monoox"/>
    <property type="match status" value="1"/>
</dbReference>
<comment type="subcellular location">
    <subcellularLocation>
        <location evidence="1">Cell membrane</location>
        <topology evidence="1">Multi-pass membrane protein</topology>
    </subcellularLocation>
</comment>
<keyword evidence="1" id="KW-0408">Iron</keyword>
<keyword evidence="3" id="KW-1185">Reference proteome</keyword>
<feature type="transmembrane region" description="Helical" evidence="1">
    <location>
        <begin position="302"/>
        <end position="325"/>
    </location>
</feature>
<feature type="binding site" evidence="1">
    <location>
        <position position="242"/>
    </location>
    <ligand>
        <name>Fe cation</name>
        <dbReference type="ChEBI" id="CHEBI:24875"/>
    </ligand>
</feature>
<feature type="transmembrane region" description="Helical" evidence="1">
    <location>
        <begin position="101"/>
        <end position="121"/>
    </location>
</feature>
<feature type="transmembrane region" description="Helical" evidence="1">
    <location>
        <begin position="178"/>
        <end position="199"/>
    </location>
</feature>
<dbReference type="EMBL" id="CP095848">
    <property type="protein sequence ID" value="UPL47766.1"/>
    <property type="molecule type" value="Genomic_DNA"/>
</dbReference>
<dbReference type="RefSeq" id="WP_247974360.1">
    <property type="nucleotide sequence ID" value="NZ_CP095848.1"/>
</dbReference>
<dbReference type="PROSITE" id="PS51257">
    <property type="entry name" value="PROKAR_LIPOPROTEIN"/>
    <property type="match status" value="1"/>
</dbReference>
<gene>
    <name evidence="2" type="ORF">MWH26_11225</name>
</gene>
<accession>A0ABY4J4J9</accession>
<dbReference type="EC" id="1.13.11.63" evidence="1"/>
<dbReference type="Pfam" id="PF15461">
    <property type="entry name" value="BCD"/>
    <property type="match status" value="1"/>
</dbReference>
<dbReference type="InterPro" id="IPR022270">
    <property type="entry name" value="Blh_diox"/>
</dbReference>
<evidence type="ECO:0000256" key="1">
    <source>
        <dbReference type="HAMAP-Rule" id="MF_02093"/>
    </source>
</evidence>
<feature type="transmembrane region" description="Helical" evidence="1">
    <location>
        <begin position="242"/>
        <end position="261"/>
    </location>
</feature>
<dbReference type="HAMAP" id="MF_02093">
    <property type="entry name" value="Beta_carotene_diox"/>
    <property type="match status" value="1"/>
</dbReference>
<evidence type="ECO:0000313" key="2">
    <source>
        <dbReference type="EMBL" id="UPL47766.1"/>
    </source>
</evidence>
<dbReference type="Proteomes" id="UP000829647">
    <property type="component" value="Chromosome"/>
</dbReference>
<feature type="binding site" evidence="1">
    <location>
        <position position="119"/>
    </location>
    <ligand>
        <name>Fe cation</name>
        <dbReference type="ChEBI" id="CHEBI:24875"/>
    </ligand>
</feature>
<comment type="catalytic activity">
    <reaction evidence="1">
        <text>all-trans-beta-carotene + O2 = 2 all-trans-retinal</text>
        <dbReference type="Rhea" id="RHEA:32887"/>
        <dbReference type="ChEBI" id="CHEBI:15379"/>
        <dbReference type="ChEBI" id="CHEBI:17579"/>
        <dbReference type="ChEBI" id="CHEBI:17898"/>
        <dbReference type="EC" id="1.13.11.63"/>
    </reaction>
</comment>
<keyword evidence="1" id="KW-1003">Cell membrane</keyword>
<feature type="transmembrane region" description="Helical" evidence="1">
    <location>
        <begin position="133"/>
        <end position="153"/>
    </location>
</feature>
<keyword evidence="1" id="KW-0223">Dioxygenase</keyword>
<keyword evidence="1" id="KW-0479">Metal-binding</keyword>
<feature type="binding site" evidence="1">
    <location>
        <position position="61"/>
    </location>
    <ligand>
        <name>Fe cation</name>
        <dbReference type="ChEBI" id="CHEBI:24875"/>
    </ligand>
</feature>
<keyword evidence="1" id="KW-1133">Transmembrane helix</keyword>
<keyword evidence="1" id="KW-0812">Transmembrane</keyword>
<organism evidence="2 3">
    <name type="scientific">Hymenobacter sublimis</name>
    <dbReference type="NCBI Taxonomy" id="2933777"/>
    <lineage>
        <taxon>Bacteria</taxon>
        <taxon>Pseudomonadati</taxon>
        <taxon>Bacteroidota</taxon>
        <taxon>Cytophagia</taxon>
        <taxon>Cytophagales</taxon>
        <taxon>Hymenobacteraceae</taxon>
        <taxon>Hymenobacter</taxon>
    </lineage>
</organism>
<evidence type="ECO:0000313" key="3">
    <source>
        <dbReference type="Proteomes" id="UP000829647"/>
    </source>
</evidence>